<dbReference type="Gene3D" id="3.40.50.10190">
    <property type="entry name" value="BRCT domain"/>
    <property type="match status" value="1"/>
</dbReference>
<evidence type="ECO:0000256" key="2">
    <source>
        <dbReference type="SAM" id="MobiDB-lite"/>
    </source>
</evidence>
<dbReference type="STRING" id="244447.ENSCSEP00000002813"/>
<dbReference type="Pfam" id="PF16508">
    <property type="entry name" value="NIBRIN_BRCT_II"/>
    <property type="match status" value="1"/>
</dbReference>
<dbReference type="OrthoDB" id="552194at2759"/>
<dbReference type="GO" id="GO:0000724">
    <property type="term" value="P:double-strand break repair via homologous recombination"/>
    <property type="evidence" value="ECO:0007669"/>
    <property type="project" value="TreeGrafter"/>
</dbReference>
<dbReference type="PROSITE" id="PS50172">
    <property type="entry name" value="BRCT"/>
    <property type="match status" value="1"/>
</dbReference>
<reference evidence="4" key="2">
    <citation type="submission" date="2025-08" db="UniProtKB">
        <authorList>
            <consortium name="Ensembl"/>
        </authorList>
    </citation>
    <scope>IDENTIFICATION</scope>
</reference>
<dbReference type="SMART" id="SM01348">
    <property type="entry name" value="Nbs1_C"/>
    <property type="match status" value="1"/>
</dbReference>
<dbReference type="Pfam" id="PF08599">
    <property type="entry name" value="Nbs1_C"/>
    <property type="match status" value="1"/>
</dbReference>
<feature type="compositionally biased region" description="Polar residues" evidence="2">
    <location>
        <begin position="385"/>
        <end position="410"/>
    </location>
</feature>
<dbReference type="CDD" id="cd17741">
    <property type="entry name" value="BRCT_nibrin"/>
    <property type="match status" value="1"/>
</dbReference>
<feature type="compositionally biased region" description="Polar residues" evidence="2">
    <location>
        <begin position="444"/>
        <end position="470"/>
    </location>
</feature>
<keyword evidence="5" id="KW-1185">Reference proteome</keyword>
<feature type="region of interest" description="Disordered" evidence="2">
    <location>
        <begin position="597"/>
        <end position="620"/>
    </location>
</feature>
<dbReference type="GO" id="GO:0003684">
    <property type="term" value="F:damaged DNA binding"/>
    <property type="evidence" value="ECO:0007669"/>
    <property type="project" value="TreeGrafter"/>
</dbReference>
<feature type="region of interest" description="Disordered" evidence="2">
    <location>
        <begin position="324"/>
        <end position="506"/>
    </location>
</feature>
<accession>A0A3P8UHW1</accession>
<dbReference type="Proteomes" id="UP000265120">
    <property type="component" value="Chromosome 13"/>
</dbReference>
<feature type="region of interest" description="Disordered" evidence="2">
    <location>
        <begin position="734"/>
        <end position="763"/>
    </location>
</feature>
<dbReference type="InterPro" id="IPR043014">
    <property type="entry name" value="Nibrin_BRCT2_sf"/>
</dbReference>
<dbReference type="KEGG" id="csem:103388194"/>
<evidence type="ECO:0000313" key="4">
    <source>
        <dbReference type="Ensembl" id="ENSCSEP00000002813.1"/>
    </source>
</evidence>
<dbReference type="GO" id="GO:0030870">
    <property type="term" value="C:Mre11 complex"/>
    <property type="evidence" value="ECO:0007669"/>
    <property type="project" value="InterPro"/>
</dbReference>
<dbReference type="InterPro" id="IPR001357">
    <property type="entry name" value="BRCT_dom"/>
</dbReference>
<dbReference type="CTD" id="4683"/>
<dbReference type="RefSeq" id="XP_008321318.2">
    <property type="nucleotide sequence ID" value="XM_008323096.3"/>
</dbReference>
<dbReference type="PANTHER" id="PTHR12162:SF0">
    <property type="entry name" value="NIBRIN"/>
    <property type="match status" value="1"/>
</dbReference>
<dbReference type="PANTHER" id="PTHR12162">
    <property type="entry name" value="NIBRIN-RELATED"/>
    <property type="match status" value="1"/>
</dbReference>
<dbReference type="GeneTree" id="ENSGT00390000000521"/>
<dbReference type="InterPro" id="IPR040227">
    <property type="entry name" value="Nibrin-rel"/>
</dbReference>
<keyword evidence="1" id="KW-0131">Cell cycle</keyword>
<sequence>MTENTAVGLKSGDQVTFGAFNSKFSLVFLKPVVCSSCLDNGDKASLSSALQSLGGKLVNSWTQDCTHLVMNTVKVTIKTISALLCGRPIVRPEFFSELNKAVQKKLPLPGAEGFIPDIDEPSLNKDEVNLTVLPVRRQLFADKTFVFLSAKQLKRLSTAVGFGRGQSRLLEEGSLPRDLLESPQSCVVDATTGSAQTLTSSAAKWAASVKNIVQRKGLRVITESEIGLAAIFASCDKYCNPSSRTPESEAALPLVARLPGASLSQTVAVDETVLPAASQNVTVYAVNTEQPEGLDDCNAPEVTAVGETPEKKQKQDMNVFGAPRVVSDRLPSPPVVPDTLSVPSVDNTESQKKKSLSRLGGKDSHVKSSSSSSSYNVDVWMKTSAPKSSPQKTPAQISPQKQTTLTNFFQRASKKRPLDDEFSTVMSEPKRPVLESSIRERQEPGTSHTARGTHSTSRIFSPAVSQSSLGTEADLFTRRSRSPERIVQEESRSRKRKEMEEQIQMEELESIMSQDMDVMDDWSPGNRDQPTPLKGQSSTLQKHSTVEAQPSSKRSRVTVEVGGDAQQALVEPEKKNQQQKPQPFVVSVKKELTVASENKAHTSSGAADAAAKNRKQKSSLIEKDIEGPIDCEEKINTPVEPVKVKQEVQDPRIDENLPKNLLLVEFRSLTVCVPSRNQAKQPLSNSHAKNFKRFRKCRVPGVDGSAKVIGQTDLLVHNRIQNMEVNEWLKEAAEEESQSRRDQTLGDDLFRYNPSKLTRKMKS</sequence>
<name>A0A3P8UHW1_CYNSE</name>
<dbReference type="InterPro" id="IPR013908">
    <property type="entry name" value="Nibrin_C"/>
</dbReference>
<dbReference type="GeneID" id="103388194"/>
<protein>
    <submittedName>
        <fullName evidence="4">Nibrin</fullName>
    </submittedName>
</protein>
<proteinExistence type="predicted"/>
<dbReference type="Pfam" id="PF00533">
    <property type="entry name" value="BRCT"/>
    <property type="match status" value="1"/>
</dbReference>
<organism evidence="4 5">
    <name type="scientific">Cynoglossus semilaevis</name>
    <name type="common">Tongue sole</name>
    <dbReference type="NCBI Taxonomy" id="244447"/>
    <lineage>
        <taxon>Eukaryota</taxon>
        <taxon>Metazoa</taxon>
        <taxon>Chordata</taxon>
        <taxon>Craniata</taxon>
        <taxon>Vertebrata</taxon>
        <taxon>Euteleostomi</taxon>
        <taxon>Actinopterygii</taxon>
        <taxon>Neopterygii</taxon>
        <taxon>Teleostei</taxon>
        <taxon>Neoteleostei</taxon>
        <taxon>Acanthomorphata</taxon>
        <taxon>Carangaria</taxon>
        <taxon>Pleuronectiformes</taxon>
        <taxon>Pleuronectoidei</taxon>
        <taxon>Cynoglossidae</taxon>
        <taxon>Cynoglossinae</taxon>
        <taxon>Cynoglossus</taxon>
    </lineage>
</organism>
<dbReference type="FunCoup" id="A0A3P8UHW1">
    <property type="interactions" value="370"/>
</dbReference>
<feature type="region of interest" description="Disordered" evidence="2">
    <location>
        <begin position="518"/>
        <end position="562"/>
    </location>
</feature>
<feature type="compositionally biased region" description="Basic and acidic residues" evidence="2">
    <location>
        <begin position="475"/>
        <end position="500"/>
    </location>
</feature>
<evidence type="ECO:0000256" key="1">
    <source>
        <dbReference type="ARBA" id="ARBA00023306"/>
    </source>
</evidence>
<reference evidence="4 5" key="1">
    <citation type="journal article" date="2014" name="Nat. Genet.">
        <title>Whole-genome sequence of a flatfish provides insights into ZW sex chromosome evolution and adaptation to a benthic lifestyle.</title>
        <authorList>
            <person name="Chen S."/>
            <person name="Zhang G."/>
            <person name="Shao C."/>
            <person name="Huang Q."/>
            <person name="Liu G."/>
            <person name="Zhang P."/>
            <person name="Song W."/>
            <person name="An N."/>
            <person name="Chalopin D."/>
            <person name="Volff J.N."/>
            <person name="Hong Y."/>
            <person name="Li Q."/>
            <person name="Sha Z."/>
            <person name="Zhou H."/>
            <person name="Xie M."/>
            <person name="Yu Q."/>
            <person name="Liu Y."/>
            <person name="Xiang H."/>
            <person name="Wang N."/>
            <person name="Wu K."/>
            <person name="Yang C."/>
            <person name="Zhou Q."/>
            <person name="Liao X."/>
            <person name="Yang L."/>
            <person name="Hu Q."/>
            <person name="Zhang J."/>
            <person name="Meng L."/>
            <person name="Jin L."/>
            <person name="Tian Y."/>
            <person name="Lian J."/>
            <person name="Yang J."/>
            <person name="Miao G."/>
            <person name="Liu S."/>
            <person name="Liang Z."/>
            <person name="Yan F."/>
            <person name="Li Y."/>
            <person name="Sun B."/>
            <person name="Zhang H."/>
            <person name="Zhang J."/>
            <person name="Zhu Y."/>
            <person name="Du M."/>
            <person name="Zhao Y."/>
            <person name="Schartl M."/>
            <person name="Tang Q."/>
            <person name="Wang J."/>
        </authorList>
    </citation>
    <scope>NUCLEOTIDE SEQUENCE</scope>
</reference>
<feature type="compositionally biased region" description="Basic and acidic residues" evidence="2">
    <location>
        <begin position="734"/>
        <end position="750"/>
    </location>
</feature>
<dbReference type="InterPro" id="IPR036420">
    <property type="entry name" value="BRCT_dom_sf"/>
</dbReference>
<evidence type="ECO:0000259" key="3">
    <source>
        <dbReference type="PROSITE" id="PS50172"/>
    </source>
</evidence>
<dbReference type="GO" id="GO:0007095">
    <property type="term" value="P:mitotic G2 DNA damage checkpoint signaling"/>
    <property type="evidence" value="ECO:0007669"/>
    <property type="project" value="InterPro"/>
</dbReference>
<evidence type="ECO:0000313" key="5">
    <source>
        <dbReference type="Proteomes" id="UP000265120"/>
    </source>
</evidence>
<dbReference type="SUPFAM" id="SSF52113">
    <property type="entry name" value="BRCT domain"/>
    <property type="match status" value="1"/>
</dbReference>
<dbReference type="AlphaFoldDB" id="A0A3P8UHW1"/>
<reference evidence="4" key="3">
    <citation type="submission" date="2025-09" db="UniProtKB">
        <authorList>
            <consortium name="Ensembl"/>
        </authorList>
    </citation>
    <scope>IDENTIFICATION</scope>
</reference>
<dbReference type="Gene3D" id="3.40.50.10980">
    <property type="entry name" value="Nibrin, BRCT2 domain"/>
    <property type="match status" value="1"/>
</dbReference>
<feature type="compositionally biased region" description="Polar residues" evidence="2">
    <location>
        <begin position="526"/>
        <end position="552"/>
    </location>
</feature>
<dbReference type="InParanoid" id="A0A3P8UHW1"/>
<feature type="compositionally biased region" description="Basic and acidic residues" evidence="2">
    <location>
        <begin position="428"/>
        <end position="443"/>
    </location>
</feature>
<dbReference type="FunFam" id="3.40.50.10980:FF:000001">
    <property type="entry name" value="Nibrin"/>
    <property type="match status" value="1"/>
</dbReference>
<dbReference type="InterPro" id="IPR032429">
    <property type="entry name" value="Nibrin_BRCT2"/>
</dbReference>
<feature type="domain" description="BRCT" evidence="3">
    <location>
        <begin position="27"/>
        <end position="97"/>
    </location>
</feature>
<dbReference type="Ensembl" id="ENSCSET00000002857.1">
    <property type="protein sequence ID" value="ENSCSEP00000002813.1"/>
    <property type="gene ID" value="ENSCSEG00000001861.1"/>
</dbReference>